<sequence length="463" mass="51075">MKFYAFLRDSYREAVSGWVLQIMLALTVILVLLVASVSFRPITLKDDLDTHLLLLNFALSRQPDSGVRDSKYAIENLAASDPSEPWKSDYSFDFVVKAPTAADLTKVRRLGLPVDQEQVEDFTAQTLKFLRKVRVAEKPLPSAGEGLLAVGGAVLAPTRPGDPPGEVRYVVTSKGTKAEDMLAWRHVPRVLFAFELPVPMSLREGVYTLEKRLVNDAGMWIMLLVSVVITAGFIPHMLQKGAFDLYIVKPISRPALLVCKYLGGLLYITLLTSALVGGVWVAIGLRTGLWSANFLALIPLMVFYFAVLYAVSTLAAVLTRSTMAAIVATVFAWGVFFLAGFLHDQVQEFKRNRDEAQQQIEKAIPDRSGAAARPAGPGPIPEPAGFATWDYATWISHGVLPRTYDLDDRAIRFIAEGVLTAEERKQKKLDHDLVPWPETIGVSFAFIVLCLGLASLRLQTRDG</sequence>
<dbReference type="EMBL" id="NIDE01000002">
    <property type="protein sequence ID" value="OWK44988.1"/>
    <property type="molecule type" value="Genomic_DNA"/>
</dbReference>
<comment type="caution">
    <text evidence="2">The sequence shown here is derived from an EMBL/GenBank/DDBJ whole genome shotgun (WGS) entry which is preliminary data.</text>
</comment>
<keyword evidence="3" id="KW-1185">Reference proteome</keyword>
<proteinExistence type="predicted"/>
<name>A0A225E2H8_9BACT</name>
<feature type="transmembrane region" description="Helical" evidence="1">
    <location>
        <begin position="217"/>
        <end position="238"/>
    </location>
</feature>
<protein>
    <recommendedName>
        <fullName evidence="4">ABC-type transport system involved in multi-copper enzyme maturation, permease component</fullName>
    </recommendedName>
</protein>
<evidence type="ECO:0000256" key="1">
    <source>
        <dbReference type="SAM" id="Phobius"/>
    </source>
</evidence>
<feature type="transmembrane region" description="Helical" evidence="1">
    <location>
        <begin position="433"/>
        <end position="456"/>
    </location>
</feature>
<keyword evidence="1" id="KW-1133">Transmembrane helix</keyword>
<dbReference type="OrthoDB" id="260214at2"/>
<reference evidence="3" key="1">
    <citation type="submission" date="2017-06" db="EMBL/GenBank/DDBJ databases">
        <title>Genome analysis of Fimbriiglobus ruber SP5, the first member of the order Planctomycetales with confirmed chitinolytic capability.</title>
        <authorList>
            <person name="Ravin N.V."/>
            <person name="Rakitin A.L."/>
            <person name="Ivanova A.A."/>
            <person name="Beletsky A.V."/>
            <person name="Kulichevskaya I.S."/>
            <person name="Mardanov A.V."/>
            <person name="Dedysh S.N."/>
        </authorList>
    </citation>
    <scope>NUCLEOTIDE SEQUENCE [LARGE SCALE GENOMIC DNA]</scope>
    <source>
        <strain evidence="3">SP5</strain>
    </source>
</reference>
<feature type="transmembrane region" description="Helical" evidence="1">
    <location>
        <begin position="261"/>
        <end position="282"/>
    </location>
</feature>
<accession>A0A225E2H8</accession>
<feature type="transmembrane region" description="Helical" evidence="1">
    <location>
        <begin position="323"/>
        <end position="343"/>
    </location>
</feature>
<keyword evidence="1" id="KW-0812">Transmembrane</keyword>
<organism evidence="2 3">
    <name type="scientific">Fimbriiglobus ruber</name>
    <dbReference type="NCBI Taxonomy" id="1908690"/>
    <lineage>
        <taxon>Bacteria</taxon>
        <taxon>Pseudomonadati</taxon>
        <taxon>Planctomycetota</taxon>
        <taxon>Planctomycetia</taxon>
        <taxon>Gemmatales</taxon>
        <taxon>Gemmataceae</taxon>
        <taxon>Fimbriiglobus</taxon>
    </lineage>
</organism>
<evidence type="ECO:0000313" key="2">
    <source>
        <dbReference type="EMBL" id="OWK44988.1"/>
    </source>
</evidence>
<dbReference type="RefSeq" id="WP_088252776.1">
    <property type="nucleotide sequence ID" value="NZ_NIDE01000002.1"/>
</dbReference>
<evidence type="ECO:0008006" key="4">
    <source>
        <dbReference type="Google" id="ProtNLM"/>
    </source>
</evidence>
<feature type="transmembrane region" description="Helical" evidence="1">
    <location>
        <begin position="294"/>
        <end position="317"/>
    </location>
</feature>
<dbReference type="Proteomes" id="UP000214646">
    <property type="component" value="Unassembled WGS sequence"/>
</dbReference>
<feature type="transmembrane region" description="Helical" evidence="1">
    <location>
        <begin position="15"/>
        <end position="35"/>
    </location>
</feature>
<keyword evidence="1" id="KW-0472">Membrane</keyword>
<dbReference type="AlphaFoldDB" id="A0A225E2H8"/>
<gene>
    <name evidence="2" type="ORF">FRUB_01319</name>
</gene>
<evidence type="ECO:0000313" key="3">
    <source>
        <dbReference type="Proteomes" id="UP000214646"/>
    </source>
</evidence>